<reference evidence="1 2" key="1">
    <citation type="journal article" date="2018" name="Front. Plant Sci.">
        <title>Red Clover (Trifolium pratense) and Zigzag Clover (T. medium) - A Picture of Genomic Similarities and Differences.</title>
        <authorList>
            <person name="Dluhosova J."/>
            <person name="Istvanek J."/>
            <person name="Nedelnik J."/>
            <person name="Repkova J."/>
        </authorList>
    </citation>
    <scope>NUCLEOTIDE SEQUENCE [LARGE SCALE GENOMIC DNA]</scope>
    <source>
        <strain evidence="2">cv. 10/8</strain>
        <tissue evidence="1">Leaf</tissue>
    </source>
</reference>
<dbReference type="Proteomes" id="UP000265520">
    <property type="component" value="Unassembled WGS sequence"/>
</dbReference>
<accession>A0A392MN91</accession>
<comment type="caution">
    <text evidence="1">The sequence shown here is derived from an EMBL/GenBank/DDBJ whole genome shotgun (WGS) entry which is preliminary data.</text>
</comment>
<feature type="non-terminal residue" evidence="1">
    <location>
        <position position="37"/>
    </location>
</feature>
<name>A0A392MN91_9FABA</name>
<dbReference type="EMBL" id="LXQA010015216">
    <property type="protein sequence ID" value="MCH88980.1"/>
    <property type="molecule type" value="Genomic_DNA"/>
</dbReference>
<evidence type="ECO:0000313" key="1">
    <source>
        <dbReference type="EMBL" id="MCH88980.1"/>
    </source>
</evidence>
<evidence type="ECO:0000313" key="2">
    <source>
        <dbReference type="Proteomes" id="UP000265520"/>
    </source>
</evidence>
<dbReference type="AlphaFoldDB" id="A0A392MN91"/>
<keyword evidence="2" id="KW-1185">Reference proteome</keyword>
<organism evidence="1 2">
    <name type="scientific">Trifolium medium</name>
    <dbReference type="NCBI Taxonomy" id="97028"/>
    <lineage>
        <taxon>Eukaryota</taxon>
        <taxon>Viridiplantae</taxon>
        <taxon>Streptophyta</taxon>
        <taxon>Embryophyta</taxon>
        <taxon>Tracheophyta</taxon>
        <taxon>Spermatophyta</taxon>
        <taxon>Magnoliopsida</taxon>
        <taxon>eudicotyledons</taxon>
        <taxon>Gunneridae</taxon>
        <taxon>Pentapetalae</taxon>
        <taxon>rosids</taxon>
        <taxon>fabids</taxon>
        <taxon>Fabales</taxon>
        <taxon>Fabaceae</taxon>
        <taxon>Papilionoideae</taxon>
        <taxon>50 kb inversion clade</taxon>
        <taxon>NPAAA clade</taxon>
        <taxon>Hologalegina</taxon>
        <taxon>IRL clade</taxon>
        <taxon>Trifolieae</taxon>
        <taxon>Trifolium</taxon>
    </lineage>
</organism>
<gene>
    <name evidence="1" type="ORF">A2U01_0009873</name>
</gene>
<sequence length="37" mass="3971">MVGNKICEAVSALDNEVFGDHAATLHNDSSLKSDILR</sequence>
<proteinExistence type="predicted"/>
<protein>
    <submittedName>
        <fullName evidence="1">Uncharacterized protein</fullName>
    </submittedName>
</protein>